<name>A0ABY1LTM3_9BACL</name>
<keyword evidence="2" id="KW-1185">Reference proteome</keyword>
<evidence type="ECO:0000313" key="1">
    <source>
        <dbReference type="EMBL" id="SMF01172.1"/>
    </source>
</evidence>
<sequence>MIMSLLNLIEKLLLRWGAYKTEKYSTYKPDPLKGYWFNKGTVYNEEWEWVEPNVPTPSVKYVAVSELPKGKYLICIVCKEDIEVGSSSFIEYVDCKREKECYWAITMYKAYYDVLGKVETDEECEKIIQQFNANVN</sequence>
<protein>
    <submittedName>
        <fullName evidence="1">Uncharacterized protein</fullName>
    </submittedName>
</protein>
<evidence type="ECO:0000313" key="2">
    <source>
        <dbReference type="Proteomes" id="UP000192939"/>
    </source>
</evidence>
<reference evidence="1 2" key="1">
    <citation type="submission" date="2017-04" db="EMBL/GenBank/DDBJ databases">
        <authorList>
            <person name="Varghese N."/>
            <person name="Submissions S."/>
        </authorList>
    </citation>
    <scope>NUCLEOTIDE SEQUENCE [LARGE SCALE GENOMIC DNA]</scope>
    <source>
        <strain evidence="1 2">J12</strain>
    </source>
</reference>
<dbReference type="EMBL" id="FXAE01000005">
    <property type="protein sequence ID" value="SMF01172.1"/>
    <property type="molecule type" value="Genomic_DNA"/>
</dbReference>
<proteinExistence type="predicted"/>
<comment type="caution">
    <text evidence="1">The sequence shown here is derived from an EMBL/GenBank/DDBJ whole genome shotgun (WGS) entry which is preliminary data.</text>
</comment>
<gene>
    <name evidence="1" type="ORF">SAMN02744124_00800</name>
</gene>
<dbReference type="Proteomes" id="UP000192939">
    <property type="component" value="Unassembled WGS sequence"/>
</dbReference>
<accession>A0ABY1LTM3</accession>
<organism evidence="1 2">
    <name type="scientific">Paenibacillus barengoltzii J12</name>
    <dbReference type="NCBI Taxonomy" id="935846"/>
    <lineage>
        <taxon>Bacteria</taxon>
        <taxon>Bacillati</taxon>
        <taxon>Bacillota</taxon>
        <taxon>Bacilli</taxon>
        <taxon>Bacillales</taxon>
        <taxon>Paenibacillaceae</taxon>
        <taxon>Paenibacillus</taxon>
    </lineage>
</organism>